<dbReference type="InterPro" id="IPR034660">
    <property type="entry name" value="DinB/YfiT-like"/>
</dbReference>
<gene>
    <name evidence="2" type="ORF">EYD46_09280</name>
</gene>
<comment type="caution">
    <text evidence="2">The sequence shown here is derived from an EMBL/GenBank/DDBJ whole genome shotgun (WGS) entry which is preliminary data.</text>
</comment>
<dbReference type="Gene3D" id="1.20.120.450">
    <property type="entry name" value="dinb family like domain"/>
    <property type="match status" value="1"/>
</dbReference>
<organism evidence="2 3">
    <name type="scientific">Hyunsoonleella pacifica</name>
    <dbReference type="NCBI Taxonomy" id="1080224"/>
    <lineage>
        <taxon>Bacteria</taxon>
        <taxon>Pseudomonadati</taxon>
        <taxon>Bacteroidota</taxon>
        <taxon>Flavobacteriia</taxon>
        <taxon>Flavobacteriales</taxon>
        <taxon>Flavobacteriaceae</taxon>
    </lineage>
</organism>
<feature type="domain" description="DinB-like" evidence="1">
    <location>
        <begin position="39"/>
        <end position="164"/>
    </location>
</feature>
<reference evidence="2 3" key="1">
    <citation type="journal article" date="2015" name="Int. J. Syst. Evol. Microbiol.">
        <title>Hyunsoonleella pacifica sp. nov., isolated from seawater of South Pacific Gyre.</title>
        <authorList>
            <person name="Gao X."/>
            <person name="Zhang Z."/>
            <person name="Dai X."/>
            <person name="Zhang X.H."/>
        </authorList>
    </citation>
    <scope>NUCLEOTIDE SEQUENCE [LARGE SCALE GENOMIC DNA]</scope>
    <source>
        <strain evidence="2 3">SW033</strain>
    </source>
</reference>
<name>A0A4V2JAV2_9FLAO</name>
<dbReference type="RefSeq" id="WP_130936812.1">
    <property type="nucleotide sequence ID" value="NZ_BMEE01000004.1"/>
</dbReference>
<accession>A0A4V2JAV2</accession>
<evidence type="ECO:0000313" key="2">
    <source>
        <dbReference type="EMBL" id="TBN15325.1"/>
    </source>
</evidence>
<dbReference type="Proteomes" id="UP000292372">
    <property type="component" value="Unassembled WGS sequence"/>
</dbReference>
<evidence type="ECO:0000259" key="1">
    <source>
        <dbReference type="Pfam" id="PF12867"/>
    </source>
</evidence>
<evidence type="ECO:0000313" key="3">
    <source>
        <dbReference type="Proteomes" id="UP000292372"/>
    </source>
</evidence>
<dbReference type="InterPro" id="IPR024775">
    <property type="entry name" value="DinB-like"/>
</dbReference>
<protein>
    <submittedName>
        <fullName evidence="2">DinB family protein</fullName>
    </submittedName>
</protein>
<sequence>MIKRDVTSEEYNSYYEVYLNMVSDNIMLSEGFLDGKKAVVNFFTSIPEEKHNYAYAESKWTVKEVLQHLIDTERVFIYRCFRIARRDASPLAGFDQDDFIKTCNSNSKSITLLLEEFISVRDSFIVLLKTLKESDLKFIGEASGFPASARAIAFINLGHCLWHIDVIKEHYL</sequence>
<dbReference type="EMBL" id="SIRS01000004">
    <property type="protein sequence ID" value="TBN15325.1"/>
    <property type="molecule type" value="Genomic_DNA"/>
</dbReference>
<dbReference type="Pfam" id="PF12867">
    <property type="entry name" value="DinB_2"/>
    <property type="match status" value="1"/>
</dbReference>
<dbReference type="OrthoDB" id="9793216at2"/>
<dbReference type="SUPFAM" id="SSF109854">
    <property type="entry name" value="DinB/YfiT-like putative metalloenzymes"/>
    <property type="match status" value="1"/>
</dbReference>
<dbReference type="AlphaFoldDB" id="A0A4V2JAV2"/>
<proteinExistence type="predicted"/>
<keyword evidence="3" id="KW-1185">Reference proteome</keyword>